<organism evidence="1 2">
    <name type="scientific">[Actinobacillus] rossii</name>
    <dbReference type="NCBI Taxonomy" id="123820"/>
    <lineage>
        <taxon>Bacteria</taxon>
        <taxon>Pseudomonadati</taxon>
        <taxon>Pseudomonadota</taxon>
        <taxon>Gammaproteobacteria</taxon>
        <taxon>Pasteurellales</taxon>
        <taxon>Pasteurellaceae</taxon>
    </lineage>
</organism>
<evidence type="ECO:0000313" key="1">
    <source>
        <dbReference type="EMBL" id="SUT90833.1"/>
    </source>
</evidence>
<name>A0A380TTG0_9PAST</name>
<reference evidence="1 2" key="1">
    <citation type="submission" date="2018-06" db="EMBL/GenBank/DDBJ databases">
        <authorList>
            <consortium name="Pathogen Informatics"/>
            <person name="Doyle S."/>
        </authorList>
    </citation>
    <scope>NUCLEOTIDE SEQUENCE [LARGE SCALE GENOMIC DNA]</scope>
    <source>
        <strain evidence="1 2">NCTC10801</strain>
    </source>
</reference>
<dbReference type="AlphaFoldDB" id="A0A380TTG0"/>
<dbReference type="EMBL" id="UFRQ01000003">
    <property type="protein sequence ID" value="SUT90833.1"/>
    <property type="molecule type" value="Genomic_DNA"/>
</dbReference>
<protein>
    <submittedName>
        <fullName evidence="1">Uncharacterized protein</fullName>
    </submittedName>
</protein>
<dbReference type="Proteomes" id="UP000254649">
    <property type="component" value="Unassembled WGS sequence"/>
</dbReference>
<gene>
    <name evidence="1" type="ORF">NCTC10801_01301</name>
</gene>
<proteinExistence type="predicted"/>
<keyword evidence="2" id="KW-1185">Reference proteome</keyword>
<accession>A0A380TTG0</accession>
<evidence type="ECO:0000313" key="2">
    <source>
        <dbReference type="Proteomes" id="UP000254649"/>
    </source>
</evidence>
<sequence length="32" mass="3512">MAGGAVVIIDIVGSENFMIKSERDARFFIVLL</sequence>